<dbReference type="InterPro" id="IPR000620">
    <property type="entry name" value="EamA_dom"/>
</dbReference>
<dbReference type="InterPro" id="IPR050638">
    <property type="entry name" value="AA-Vitamin_Transporters"/>
</dbReference>
<feature type="transmembrane region" description="Helical" evidence="6">
    <location>
        <begin position="99"/>
        <end position="118"/>
    </location>
</feature>
<evidence type="ECO:0000313" key="9">
    <source>
        <dbReference type="Proteomes" id="UP000522081"/>
    </source>
</evidence>
<feature type="transmembrane region" description="Helical" evidence="6">
    <location>
        <begin position="255"/>
        <end position="272"/>
    </location>
</feature>
<proteinExistence type="inferred from homology"/>
<protein>
    <submittedName>
        <fullName evidence="8">Drug/metabolite transporter (DMT)-like permease</fullName>
    </submittedName>
</protein>
<dbReference type="AlphaFoldDB" id="A0A7Z0BUX4"/>
<feature type="transmembrane region" description="Helical" evidence="6">
    <location>
        <begin position="45"/>
        <end position="63"/>
    </location>
</feature>
<sequence length="307" mass="32618">MSDPAPHALLRPRIALPFLLVATIWGSTWWVITDQIDGVPAPWSVVWRFSIAMPAMFLLARVMGKPLGIGRRVHLLAMGIGLTQFCGNFNFVYHAEMHLTSGIVALLIGMMLVPNAILGRIFLDQPVTPRFVFGSAVAITGIALLLVHEWREESLGGNVGLGIVLAVAAMLCASVANVAQANTTGRSVPMVSLLAWSMLYGLICDVVFAAAAVGAPVLPDRPTYWLGTAYLALAGSIVTFPLYFTLVRELGPGRAAYNGVLVVIIAMMLSTLLEGYVWSPLAGLGAAMSLAGLIVALRARKPVAKSG</sequence>
<evidence type="ECO:0000259" key="7">
    <source>
        <dbReference type="Pfam" id="PF00892"/>
    </source>
</evidence>
<feature type="transmembrane region" description="Helical" evidence="6">
    <location>
        <begin position="14"/>
        <end position="33"/>
    </location>
</feature>
<reference evidence="8 9" key="1">
    <citation type="submission" date="2020-07" db="EMBL/GenBank/DDBJ databases">
        <title>Genomic Encyclopedia of Type Strains, Phase IV (KMG-IV): sequencing the most valuable type-strain genomes for metagenomic binning, comparative biology and taxonomic classification.</title>
        <authorList>
            <person name="Goeker M."/>
        </authorList>
    </citation>
    <scope>NUCLEOTIDE SEQUENCE [LARGE SCALE GENOMIC DNA]</scope>
    <source>
        <strain evidence="8 9">DSM 29043</strain>
    </source>
</reference>
<organism evidence="8 9">
    <name type="scientific">Novosphingobium marinum</name>
    <dbReference type="NCBI Taxonomy" id="1514948"/>
    <lineage>
        <taxon>Bacteria</taxon>
        <taxon>Pseudomonadati</taxon>
        <taxon>Pseudomonadota</taxon>
        <taxon>Alphaproteobacteria</taxon>
        <taxon>Sphingomonadales</taxon>
        <taxon>Sphingomonadaceae</taxon>
        <taxon>Novosphingobium</taxon>
    </lineage>
</organism>
<dbReference type="GO" id="GO:0016020">
    <property type="term" value="C:membrane"/>
    <property type="evidence" value="ECO:0007669"/>
    <property type="project" value="UniProtKB-SubCell"/>
</dbReference>
<evidence type="ECO:0000256" key="3">
    <source>
        <dbReference type="ARBA" id="ARBA00022692"/>
    </source>
</evidence>
<feature type="transmembrane region" description="Helical" evidence="6">
    <location>
        <begin position="191"/>
        <end position="218"/>
    </location>
</feature>
<comment type="similarity">
    <text evidence="2">Belongs to the EamA transporter family.</text>
</comment>
<evidence type="ECO:0000256" key="4">
    <source>
        <dbReference type="ARBA" id="ARBA00022989"/>
    </source>
</evidence>
<evidence type="ECO:0000256" key="1">
    <source>
        <dbReference type="ARBA" id="ARBA00004141"/>
    </source>
</evidence>
<feature type="transmembrane region" description="Helical" evidence="6">
    <location>
        <begin position="130"/>
        <end position="147"/>
    </location>
</feature>
<accession>A0A7Z0BUX4</accession>
<feature type="transmembrane region" description="Helical" evidence="6">
    <location>
        <begin position="278"/>
        <end position="297"/>
    </location>
</feature>
<dbReference type="Proteomes" id="UP000522081">
    <property type="component" value="Unassembled WGS sequence"/>
</dbReference>
<evidence type="ECO:0000256" key="2">
    <source>
        <dbReference type="ARBA" id="ARBA00007362"/>
    </source>
</evidence>
<comment type="subcellular location">
    <subcellularLocation>
        <location evidence="1">Membrane</location>
        <topology evidence="1">Multi-pass membrane protein</topology>
    </subcellularLocation>
</comment>
<evidence type="ECO:0000256" key="6">
    <source>
        <dbReference type="SAM" id="Phobius"/>
    </source>
</evidence>
<gene>
    <name evidence="8" type="ORF">FHS75_000961</name>
</gene>
<dbReference type="InterPro" id="IPR037185">
    <property type="entry name" value="EmrE-like"/>
</dbReference>
<dbReference type="RefSeq" id="WP_229735655.1">
    <property type="nucleotide sequence ID" value="NZ_BMGF01000006.1"/>
</dbReference>
<evidence type="ECO:0000256" key="5">
    <source>
        <dbReference type="ARBA" id="ARBA00023136"/>
    </source>
</evidence>
<evidence type="ECO:0000313" key="8">
    <source>
        <dbReference type="EMBL" id="NYH94642.1"/>
    </source>
</evidence>
<dbReference type="PANTHER" id="PTHR32322">
    <property type="entry name" value="INNER MEMBRANE TRANSPORTER"/>
    <property type="match status" value="1"/>
</dbReference>
<comment type="caution">
    <text evidence="8">The sequence shown here is derived from an EMBL/GenBank/DDBJ whole genome shotgun (WGS) entry which is preliminary data.</text>
</comment>
<keyword evidence="3 6" id="KW-0812">Transmembrane</keyword>
<feature type="domain" description="EamA" evidence="7">
    <location>
        <begin position="18"/>
        <end position="146"/>
    </location>
</feature>
<feature type="transmembrane region" description="Helical" evidence="6">
    <location>
        <begin position="159"/>
        <end position="179"/>
    </location>
</feature>
<name>A0A7Z0BUX4_9SPHN</name>
<dbReference type="Pfam" id="PF00892">
    <property type="entry name" value="EamA"/>
    <property type="match status" value="2"/>
</dbReference>
<feature type="transmembrane region" description="Helical" evidence="6">
    <location>
        <begin position="224"/>
        <end position="243"/>
    </location>
</feature>
<keyword evidence="5 6" id="KW-0472">Membrane</keyword>
<dbReference type="PANTHER" id="PTHR32322:SF2">
    <property type="entry name" value="EAMA DOMAIN-CONTAINING PROTEIN"/>
    <property type="match status" value="1"/>
</dbReference>
<keyword evidence="4 6" id="KW-1133">Transmembrane helix</keyword>
<keyword evidence="9" id="KW-1185">Reference proteome</keyword>
<dbReference type="EMBL" id="JACBZF010000002">
    <property type="protein sequence ID" value="NYH94642.1"/>
    <property type="molecule type" value="Genomic_DNA"/>
</dbReference>
<feature type="domain" description="EamA" evidence="7">
    <location>
        <begin position="161"/>
        <end position="297"/>
    </location>
</feature>
<dbReference type="SUPFAM" id="SSF103481">
    <property type="entry name" value="Multidrug resistance efflux transporter EmrE"/>
    <property type="match status" value="2"/>
</dbReference>